<reference evidence="6 7" key="1">
    <citation type="submission" date="2019-11" db="EMBL/GenBank/DDBJ databases">
        <title>Pseudooceanicola pacifica sp. nov., isolated from deep-sea sediment of the Pacific Ocean.</title>
        <authorList>
            <person name="Lyu L."/>
        </authorList>
    </citation>
    <scope>NUCLEOTIDE SEQUENCE [LARGE SCALE GENOMIC DNA]</scope>
    <source>
        <strain evidence="6 7">216_PA32_1</strain>
    </source>
</reference>
<dbReference type="Proteomes" id="UP000443843">
    <property type="component" value="Unassembled WGS sequence"/>
</dbReference>
<gene>
    <name evidence="6" type="ORF">GLS40_11905</name>
</gene>
<dbReference type="InterPro" id="IPR005814">
    <property type="entry name" value="Aminotrans_3"/>
</dbReference>
<organism evidence="6 7">
    <name type="scientific">Pseudooceanicola pacificus</name>
    <dbReference type="NCBI Taxonomy" id="2676438"/>
    <lineage>
        <taxon>Bacteria</taxon>
        <taxon>Pseudomonadati</taxon>
        <taxon>Pseudomonadota</taxon>
        <taxon>Alphaproteobacteria</taxon>
        <taxon>Rhodobacterales</taxon>
        <taxon>Paracoccaceae</taxon>
        <taxon>Pseudooceanicola</taxon>
    </lineage>
</organism>
<evidence type="ECO:0000256" key="4">
    <source>
        <dbReference type="ARBA" id="ARBA00022898"/>
    </source>
</evidence>
<dbReference type="AlphaFoldDB" id="A0A844W7I7"/>
<comment type="cofactor">
    <cofactor evidence="1">
        <name>pyridoxal 5'-phosphate</name>
        <dbReference type="ChEBI" id="CHEBI:597326"/>
    </cofactor>
</comment>
<dbReference type="PROSITE" id="PS00600">
    <property type="entry name" value="AA_TRANSFER_CLASS_3"/>
    <property type="match status" value="1"/>
</dbReference>
<comment type="similarity">
    <text evidence="2 5">Belongs to the class-III pyridoxal-phosphate-dependent aminotransferase family.</text>
</comment>
<dbReference type="NCBIfam" id="NF005685">
    <property type="entry name" value="PRK07483.1"/>
    <property type="match status" value="1"/>
</dbReference>
<evidence type="ECO:0000256" key="1">
    <source>
        <dbReference type="ARBA" id="ARBA00001933"/>
    </source>
</evidence>
<dbReference type="PANTHER" id="PTHR43094:SF1">
    <property type="entry name" value="AMINOTRANSFERASE CLASS-III"/>
    <property type="match status" value="1"/>
</dbReference>
<proteinExistence type="inferred from homology"/>
<dbReference type="InterPro" id="IPR049704">
    <property type="entry name" value="Aminotrans_3_PPA_site"/>
</dbReference>
<dbReference type="EMBL" id="WNXQ01000006">
    <property type="protein sequence ID" value="MWB78734.1"/>
    <property type="molecule type" value="Genomic_DNA"/>
</dbReference>
<dbReference type="GO" id="GO:0030170">
    <property type="term" value="F:pyridoxal phosphate binding"/>
    <property type="evidence" value="ECO:0007669"/>
    <property type="project" value="InterPro"/>
</dbReference>
<evidence type="ECO:0000313" key="6">
    <source>
        <dbReference type="EMBL" id="MWB78734.1"/>
    </source>
</evidence>
<dbReference type="GO" id="GO:0008483">
    <property type="term" value="F:transaminase activity"/>
    <property type="evidence" value="ECO:0007669"/>
    <property type="project" value="UniProtKB-KW"/>
</dbReference>
<dbReference type="FunFam" id="3.40.640.10:FF:000004">
    <property type="entry name" value="Acetylornithine aminotransferase"/>
    <property type="match status" value="1"/>
</dbReference>
<dbReference type="Gene3D" id="3.90.1150.10">
    <property type="entry name" value="Aspartate Aminotransferase, domain 1"/>
    <property type="match status" value="1"/>
</dbReference>
<keyword evidence="4 5" id="KW-0663">Pyridoxal phosphate</keyword>
<dbReference type="PANTHER" id="PTHR43094">
    <property type="entry name" value="AMINOTRANSFERASE"/>
    <property type="match status" value="1"/>
</dbReference>
<accession>A0A844W7I7</accession>
<dbReference type="RefSeq" id="WP_160382950.1">
    <property type="nucleotide sequence ID" value="NZ_WNXQ01000006.1"/>
</dbReference>
<evidence type="ECO:0000313" key="7">
    <source>
        <dbReference type="Proteomes" id="UP000443843"/>
    </source>
</evidence>
<evidence type="ECO:0000256" key="2">
    <source>
        <dbReference type="ARBA" id="ARBA00008954"/>
    </source>
</evidence>
<dbReference type="Gene3D" id="3.40.640.10">
    <property type="entry name" value="Type I PLP-dependent aspartate aminotransferase-like (Major domain)"/>
    <property type="match status" value="1"/>
</dbReference>
<keyword evidence="3 6" id="KW-0032">Aminotransferase</keyword>
<dbReference type="SUPFAM" id="SSF53383">
    <property type="entry name" value="PLP-dependent transferases"/>
    <property type="match status" value="1"/>
</dbReference>
<keyword evidence="6" id="KW-0808">Transferase</keyword>
<dbReference type="InterPro" id="IPR015424">
    <property type="entry name" value="PyrdxlP-dep_Trfase"/>
</dbReference>
<dbReference type="Pfam" id="PF00202">
    <property type="entry name" value="Aminotran_3"/>
    <property type="match status" value="1"/>
</dbReference>
<dbReference type="InterPro" id="IPR015422">
    <property type="entry name" value="PyrdxlP-dep_Trfase_small"/>
</dbReference>
<sequence>MTTHVFHRTPERPAIATRARGIEITDAEGKTYIDSSGGAAVSCIGHGDPRVVEAIAKQAATVEYAHTGAFTSEPAEALAERLCRSTTLPLDKVFIVGSGSEAVETAVKMARGYHLARGDEGRHRVIARRQSYHGNTLGALARGGHVARRTPFLPMMPEALLVDPCFAYRHALPGETPEAYGLRAADSLEAEILRLGPDTVSAFLAETVVGATTGAVPPVPGYFRRIREICDRYGILMISDEVMCGVNRCGPFFAIEEDGAAPDIVTLGKGMGGGYQPIAAAMCTAAVHDAYSDAGRSFVNGHTYMAHPVACAAALAVQDVIRDDGLAARVAPMGEKLRQRLESRFGNHPNVGDIRGRGLFQAIEIVADRDDKTPFAASDGMAGRIFDACRDLGLLVYPGSGTVDGIRGDHLLVAPPYNVTEAQIDTIVARLGDGVDAGLAQVGR</sequence>
<dbReference type="InterPro" id="IPR015421">
    <property type="entry name" value="PyrdxlP-dep_Trfase_major"/>
</dbReference>
<evidence type="ECO:0000256" key="5">
    <source>
        <dbReference type="RuleBase" id="RU003560"/>
    </source>
</evidence>
<dbReference type="CDD" id="cd00610">
    <property type="entry name" value="OAT_like"/>
    <property type="match status" value="1"/>
</dbReference>
<keyword evidence="7" id="KW-1185">Reference proteome</keyword>
<comment type="caution">
    <text evidence="6">The sequence shown here is derived from an EMBL/GenBank/DDBJ whole genome shotgun (WGS) entry which is preliminary data.</text>
</comment>
<evidence type="ECO:0000256" key="3">
    <source>
        <dbReference type="ARBA" id="ARBA00022576"/>
    </source>
</evidence>
<protein>
    <submittedName>
        <fullName evidence="6">Aspartate aminotransferase family protein</fullName>
    </submittedName>
</protein>
<dbReference type="GO" id="GO:0005829">
    <property type="term" value="C:cytosol"/>
    <property type="evidence" value="ECO:0007669"/>
    <property type="project" value="TreeGrafter"/>
</dbReference>
<name>A0A844W7I7_9RHOB</name>